<feature type="domain" description="CAAX prenyl protease 1 N-terminal" evidence="11">
    <location>
        <begin position="3"/>
        <end position="164"/>
    </location>
</feature>
<dbReference type="AlphaFoldDB" id="A0A0S7YEW7"/>
<feature type="active site" evidence="6">
    <location>
        <position position="238"/>
    </location>
</feature>
<dbReference type="CDD" id="cd07343">
    <property type="entry name" value="M48A_Zmpste24p_like"/>
    <property type="match status" value="1"/>
</dbReference>
<evidence type="ECO:0000256" key="1">
    <source>
        <dbReference type="ARBA" id="ARBA00022670"/>
    </source>
</evidence>
<evidence type="ECO:0000256" key="5">
    <source>
        <dbReference type="ARBA" id="ARBA00023049"/>
    </source>
</evidence>
<evidence type="ECO:0000259" key="11">
    <source>
        <dbReference type="Pfam" id="PF16491"/>
    </source>
</evidence>
<keyword evidence="9" id="KW-0812">Transmembrane</keyword>
<feature type="binding site" evidence="7">
    <location>
        <position position="241"/>
    </location>
    <ligand>
        <name>Zn(2+)</name>
        <dbReference type="ChEBI" id="CHEBI:29105"/>
        <note>catalytic</note>
    </ligand>
</feature>
<keyword evidence="3 8" id="KW-0378">Hydrolase</keyword>
<keyword evidence="2 7" id="KW-0479">Metal-binding</keyword>
<protein>
    <recommendedName>
        <fullName evidence="14">Peptidase M48 domain-containing protein</fullName>
    </recommendedName>
</protein>
<evidence type="ECO:0000256" key="2">
    <source>
        <dbReference type="ARBA" id="ARBA00022723"/>
    </source>
</evidence>
<evidence type="ECO:0000313" key="12">
    <source>
        <dbReference type="EMBL" id="KPJ73309.1"/>
    </source>
</evidence>
<dbReference type="PANTHER" id="PTHR10120">
    <property type="entry name" value="CAAX PRENYL PROTEASE 1"/>
    <property type="match status" value="1"/>
</dbReference>
<feature type="transmembrane region" description="Helical" evidence="9">
    <location>
        <begin position="106"/>
        <end position="128"/>
    </location>
</feature>
<dbReference type="Proteomes" id="UP000051012">
    <property type="component" value="Unassembled WGS sequence"/>
</dbReference>
<comment type="caution">
    <text evidence="12">The sequence shown here is derived from an EMBL/GenBank/DDBJ whole genome shotgun (WGS) entry which is preliminary data.</text>
</comment>
<reference evidence="12 13" key="1">
    <citation type="journal article" date="2015" name="Microbiome">
        <title>Genomic resolution of linkages in carbon, nitrogen, and sulfur cycling among widespread estuary sediment bacteria.</title>
        <authorList>
            <person name="Baker B.J."/>
            <person name="Lazar C.S."/>
            <person name="Teske A.P."/>
            <person name="Dick G.J."/>
        </authorList>
    </citation>
    <scope>NUCLEOTIDE SEQUENCE [LARGE SCALE GENOMIC DNA]</scope>
    <source>
        <strain evidence="12">DG_78</strain>
    </source>
</reference>
<dbReference type="GO" id="GO:0004222">
    <property type="term" value="F:metalloendopeptidase activity"/>
    <property type="evidence" value="ECO:0007669"/>
    <property type="project" value="InterPro"/>
</dbReference>
<dbReference type="EMBL" id="LJNI01000036">
    <property type="protein sequence ID" value="KPJ73309.1"/>
    <property type="molecule type" value="Genomic_DNA"/>
</dbReference>
<comment type="similarity">
    <text evidence="8">Belongs to the peptidase M48 family.</text>
</comment>
<keyword evidence="5 8" id="KW-0482">Metalloprotease</keyword>
<dbReference type="Pfam" id="PF01435">
    <property type="entry name" value="Peptidase_M48"/>
    <property type="match status" value="1"/>
</dbReference>
<feature type="transmembrane region" description="Helical" evidence="9">
    <location>
        <begin position="247"/>
        <end position="266"/>
    </location>
</feature>
<keyword evidence="4 7" id="KW-0862">Zinc</keyword>
<dbReference type="InterPro" id="IPR027057">
    <property type="entry name" value="CAXX_Prtase_1"/>
</dbReference>
<feature type="transmembrane region" description="Helical" evidence="9">
    <location>
        <begin position="286"/>
        <end position="305"/>
    </location>
</feature>
<dbReference type="GO" id="GO:0071586">
    <property type="term" value="P:CAAX-box protein processing"/>
    <property type="evidence" value="ECO:0007669"/>
    <property type="project" value="InterPro"/>
</dbReference>
<feature type="transmembrane region" description="Helical" evidence="9">
    <location>
        <begin position="134"/>
        <end position="163"/>
    </location>
</feature>
<gene>
    <name evidence="12" type="ORF">AMJ52_03915</name>
</gene>
<dbReference type="Pfam" id="PF16491">
    <property type="entry name" value="Peptidase_M48_N"/>
    <property type="match status" value="1"/>
</dbReference>
<accession>A0A0S7YEW7</accession>
<evidence type="ECO:0000313" key="13">
    <source>
        <dbReference type="Proteomes" id="UP000051012"/>
    </source>
</evidence>
<dbReference type="GO" id="GO:0046872">
    <property type="term" value="F:metal ion binding"/>
    <property type="evidence" value="ECO:0007669"/>
    <property type="project" value="UniProtKB-KW"/>
</dbReference>
<dbReference type="InterPro" id="IPR001915">
    <property type="entry name" value="Peptidase_M48"/>
</dbReference>
<evidence type="ECO:0000256" key="9">
    <source>
        <dbReference type="SAM" id="Phobius"/>
    </source>
</evidence>
<evidence type="ECO:0000256" key="8">
    <source>
        <dbReference type="RuleBase" id="RU003983"/>
    </source>
</evidence>
<evidence type="ECO:0008006" key="14">
    <source>
        <dbReference type="Google" id="ProtNLM"/>
    </source>
</evidence>
<keyword evidence="9" id="KW-1133">Transmembrane helix</keyword>
<feature type="transmembrane region" description="Helical" evidence="9">
    <location>
        <begin position="21"/>
        <end position="43"/>
    </location>
</feature>
<feature type="transmembrane region" description="Helical" evidence="9">
    <location>
        <begin position="63"/>
        <end position="86"/>
    </location>
</feature>
<feature type="binding site" evidence="7">
    <location>
        <position position="313"/>
    </location>
    <ligand>
        <name>Zn(2+)</name>
        <dbReference type="ChEBI" id="CHEBI:29105"/>
        <note>catalytic</note>
    </ligand>
</feature>
<evidence type="ECO:0000256" key="3">
    <source>
        <dbReference type="ARBA" id="ARBA00022801"/>
    </source>
</evidence>
<evidence type="ECO:0000259" key="10">
    <source>
        <dbReference type="Pfam" id="PF01435"/>
    </source>
</evidence>
<evidence type="ECO:0000256" key="6">
    <source>
        <dbReference type="PIRSR" id="PIRSR627057-1"/>
    </source>
</evidence>
<sequence length="373" mass="43609">MHPLIDKEKQKLAKKYRRDNVIISIYSYLVSAVVVFALLYFAISKNFVDFLHGVTEIRFLVILSYFTVLYVFYVLLTFPFSFIKGYTIEHKYGFSTQTRSAWFRDWLKSSVVSFVLGAIIFEILYLITHISINLWWLWLSLIIIFFSVIFANLFPILILPLFYKTAPVENDDLKEKISTICNRAQIHIKGIFTINLSSKTTKANAAVVGLGNTKRILIGDTLLQNYSEDEILSVCAHEIIHYREHHIWWSILWQCFITLIMFYVFYKIYPFFYGLVGFEKISDIAAFPLFIAIFTVLSFIIKPLISALSRYYERRADKGALDLTRTPDAFINFMAKVCNKQLIIAYPHPIIEWYMYSHPSPGNRIKCAKNWCN</sequence>
<feature type="domain" description="Peptidase M48" evidence="10">
    <location>
        <begin position="168"/>
        <end position="371"/>
    </location>
</feature>
<keyword evidence="1 8" id="KW-0645">Protease</keyword>
<evidence type="ECO:0000256" key="4">
    <source>
        <dbReference type="ARBA" id="ARBA00022833"/>
    </source>
</evidence>
<evidence type="ECO:0000256" key="7">
    <source>
        <dbReference type="PIRSR" id="PIRSR627057-2"/>
    </source>
</evidence>
<name>A0A0S7YEW7_UNCT6</name>
<organism evidence="12 13">
    <name type="scientific">candidate division TA06 bacterium DG_78</name>
    <dbReference type="NCBI Taxonomy" id="1703772"/>
    <lineage>
        <taxon>Bacteria</taxon>
        <taxon>Bacteria division TA06</taxon>
    </lineage>
</organism>
<keyword evidence="9" id="KW-0472">Membrane</keyword>
<feature type="active site" description="Proton donor" evidence="6">
    <location>
        <position position="317"/>
    </location>
</feature>
<feature type="binding site" evidence="7">
    <location>
        <position position="237"/>
    </location>
    <ligand>
        <name>Zn(2+)</name>
        <dbReference type="ChEBI" id="CHEBI:29105"/>
        <note>catalytic</note>
    </ligand>
</feature>
<dbReference type="Gene3D" id="3.30.2010.10">
    <property type="entry name" value="Metalloproteases ('zincins'), catalytic domain"/>
    <property type="match status" value="1"/>
</dbReference>
<proteinExistence type="inferred from homology"/>
<comment type="cofactor">
    <cofactor evidence="7 8">
        <name>Zn(2+)</name>
        <dbReference type="ChEBI" id="CHEBI:29105"/>
    </cofactor>
    <text evidence="7 8">Binds 1 zinc ion per subunit.</text>
</comment>
<dbReference type="InterPro" id="IPR032456">
    <property type="entry name" value="Peptidase_M48_N"/>
</dbReference>